<dbReference type="EMBL" id="VCAU01000005">
    <property type="protein sequence ID" value="KAF9893967.1"/>
    <property type="molecule type" value="Genomic_DNA"/>
</dbReference>
<evidence type="ECO:0000313" key="2">
    <source>
        <dbReference type="Proteomes" id="UP001194746"/>
    </source>
</evidence>
<protein>
    <submittedName>
        <fullName evidence="1">Uncharacterized protein</fullName>
    </submittedName>
</protein>
<keyword evidence="2" id="KW-1185">Reference proteome</keyword>
<name>A0AAD4GYG5_ASPNN</name>
<sequence length="67" mass="7165">MPTCPSSGYSPATISELPLVFQLPTAKRTALDAKSLKQQSANVHAIRQLLPAHQAQNDNAAIARRGI</sequence>
<proteinExistence type="predicted"/>
<dbReference type="AlphaFoldDB" id="A0AAD4GYG5"/>
<organism evidence="1 2">
    <name type="scientific">Aspergillus nanangensis</name>
    <dbReference type="NCBI Taxonomy" id="2582783"/>
    <lineage>
        <taxon>Eukaryota</taxon>
        <taxon>Fungi</taxon>
        <taxon>Dikarya</taxon>
        <taxon>Ascomycota</taxon>
        <taxon>Pezizomycotina</taxon>
        <taxon>Eurotiomycetes</taxon>
        <taxon>Eurotiomycetidae</taxon>
        <taxon>Eurotiales</taxon>
        <taxon>Aspergillaceae</taxon>
        <taxon>Aspergillus</taxon>
        <taxon>Aspergillus subgen. Circumdati</taxon>
    </lineage>
</organism>
<evidence type="ECO:0000313" key="1">
    <source>
        <dbReference type="EMBL" id="KAF9893967.1"/>
    </source>
</evidence>
<reference evidence="1" key="1">
    <citation type="journal article" date="2019" name="Beilstein J. Org. Chem.">
        <title>Nanangenines: drimane sesquiterpenoids as the dominant metabolite cohort of a novel Australian fungus, Aspergillus nanangensis.</title>
        <authorList>
            <person name="Lacey H.J."/>
            <person name="Gilchrist C.L.M."/>
            <person name="Crombie A."/>
            <person name="Kalaitzis J.A."/>
            <person name="Vuong D."/>
            <person name="Rutledge P.J."/>
            <person name="Turner P."/>
            <person name="Pitt J.I."/>
            <person name="Lacey E."/>
            <person name="Chooi Y.H."/>
            <person name="Piggott A.M."/>
        </authorList>
    </citation>
    <scope>NUCLEOTIDE SEQUENCE</scope>
    <source>
        <strain evidence="1">MST-FP2251</strain>
    </source>
</reference>
<accession>A0AAD4GYG5</accession>
<dbReference type="Proteomes" id="UP001194746">
    <property type="component" value="Unassembled WGS sequence"/>
</dbReference>
<reference evidence="1" key="2">
    <citation type="submission" date="2020-02" db="EMBL/GenBank/DDBJ databases">
        <authorList>
            <person name="Gilchrist C.L.M."/>
            <person name="Chooi Y.-H."/>
        </authorList>
    </citation>
    <scope>NUCLEOTIDE SEQUENCE</scope>
    <source>
        <strain evidence="1">MST-FP2251</strain>
    </source>
</reference>
<gene>
    <name evidence="1" type="ORF">FE257_008938</name>
</gene>
<comment type="caution">
    <text evidence="1">The sequence shown here is derived from an EMBL/GenBank/DDBJ whole genome shotgun (WGS) entry which is preliminary data.</text>
</comment>